<dbReference type="Proteomes" id="UP000307602">
    <property type="component" value="Unassembled WGS sequence"/>
</dbReference>
<dbReference type="Pfam" id="PF13166">
    <property type="entry name" value="AAA_13"/>
    <property type="match status" value="1"/>
</dbReference>
<dbReference type="EMBL" id="SRSO01000039">
    <property type="protein sequence ID" value="TGV00579.1"/>
    <property type="molecule type" value="Genomic_DNA"/>
</dbReference>
<dbReference type="AlphaFoldDB" id="A0A4S1DRR5"/>
<gene>
    <name evidence="3" type="ORF">EM932_19155</name>
</gene>
<feature type="domain" description="Protein CR006 P-loop" evidence="2">
    <location>
        <begin position="36"/>
        <end position="720"/>
    </location>
</feature>
<accession>A0A4S1DRR5</accession>
<dbReference type="Gene3D" id="3.40.50.300">
    <property type="entry name" value="P-loop containing nucleotide triphosphate hydrolases"/>
    <property type="match status" value="1"/>
</dbReference>
<keyword evidence="1" id="KW-0175">Coiled coil</keyword>
<name>A0A4S1DRR5_9FLAO</name>
<reference evidence="3 4" key="1">
    <citation type="submission" date="2019-04" db="EMBL/GenBank/DDBJ databases">
        <authorList>
            <person name="Liu A."/>
        </authorList>
    </citation>
    <scope>NUCLEOTIDE SEQUENCE [LARGE SCALE GENOMIC DNA]</scope>
    <source>
        <strain evidence="3 4">RZ03</strain>
    </source>
</reference>
<evidence type="ECO:0000313" key="4">
    <source>
        <dbReference type="Proteomes" id="UP000307602"/>
    </source>
</evidence>
<dbReference type="RefSeq" id="WP_135878822.1">
    <property type="nucleotide sequence ID" value="NZ_SRSO01000039.1"/>
</dbReference>
<evidence type="ECO:0000256" key="1">
    <source>
        <dbReference type="SAM" id="Coils"/>
    </source>
</evidence>
<comment type="caution">
    <text evidence="3">The sequence shown here is derived from an EMBL/GenBank/DDBJ whole genome shotgun (WGS) entry which is preliminary data.</text>
</comment>
<protein>
    <recommendedName>
        <fullName evidence="2">Protein CR006 P-loop domain-containing protein</fullName>
    </recommendedName>
</protein>
<organism evidence="3 4">
    <name type="scientific">Flavivirga rizhaonensis</name>
    <dbReference type="NCBI Taxonomy" id="2559571"/>
    <lineage>
        <taxon>Bacteria</taxon>
        <taxon>Pseudomonadati</taxon>
        <taxon>Bacteroidota</taxon>
        <taxon>Flavobacteriia</taxon>
        <taxon>Flavobacteriales</taxon>
        <taxon>Flavobacteriaceae</taxon>
        <taxon>Flavivirga</taxon>
    </lineage>
</organism>
<keyword evidence="4" id="KW-1185">Reference proteome</keyword>
<dbReference type="SUPFAM" id="SSF52540">
    <property type="entry name" value="P-loop containing nucleoside triphosphate hydrolases"/>
    <property type="match status" value="1"/>
</dbReference>
<evidence type="ECO:0000313" key="3">
    <source>
        <dbReference type="EMBL" id="TGV00579.1"/>
    </source>
</evidence>
<dbReference type="OrthoDB" id="9795565at2"/>
<proteinExistence type="predicted"/>
<dbReference type="InterPro" id="IPR026866">
    <property type="entry name" value="CR006_AAA"/>
</dbReference>
<feature type="coiled-coil region" evidence="1">
    <location>
        <begin position="397"/>
        <end position="488"/>
    </location>
</feature>
<sequence>MAKNITTEIKAENIGPHLTINDSFPMSQLKLGVFANNGSGKTFISRAFRLLNNNEAERVNKILTINKTKGSFNLKISEQKEGTTIHKKLSITLNKDKDAVIVNDTDYLFHVFNSDYVKDNIEELKYNPDGEIEGYILGKTKIDLTKEKKKVKSLHEEVVKKSEILTIEFKKGKEELDKQKINRGTGEYKFTVRNVYDDDLDYKEEKTYEELVKLNKTLNQSPDDIKDIEELNYSFNGDLLNEVKEISVTEYTKSKIAQSFKDKVISKQEFIESGLTLLSKKLKQDEDECPFCEQTLRVDAIKLIEDYNKYLDDSEALINSKISNCIKSIEELKVKLKTDENTFLRTNKDFNTLKKYIPSLIDVNLDELKETNLDTEFENIIELLKKKLKNIEIKISLSEYKASIKKISNQVKILETNSTNNNKKINDFNLKKDNLKSEKLEINRRLCKAMYLKIQTSQKDLIKEIKTIHKEKKELDKQIEEKESKEKVSKKIKVLENLKKHLKAFFGEKYSIDDDFCFKFNKHILTDNATDVLSDGEKSIVAFCYYLADIHKLVERDDDYDKLFFIIDDPISSLDFHYVYAVSQIIRTLHKTLSIKEAKFIVLTHNLEFMSILLRNEILSIPIVLANSKLSKLSRQLVMPYEEHLRDIYSVANGGSSCHTTPNSVRHVLETINKFESPDKQLKAYCDQNDILKDNEFVFSLMHDGSHGNIRQQMPYNEEMIQKGCVAVIDFINSKFEGQINQIKA</sequence>
<evidence type="ECO:0000259" key="2">
    <source>
        <dbReference type="Pfam" id="PF13166"/>
    </source>
</evidence>
<dbReference type="InterPro" id="IPR027417">
    <property type="entry name" value="P-loop_NTPase"/>
</dbReference>